<evidence type="ECO:0000313" key="6">
    <source>
        <dbReference type="Proteomes" id="UP001597097"/>
    </source>
</evidence>
<evidence type="ECO:0000313" key="5">
    <source>
        <dbReference type="EMBL" id="MFD1547516.1"/>
    </source>
</evidence>
<dbReference type="EMBL" id="JBHUCM010000077">
    <property type="protein sequence ID" value="MFD1547516.1"/>
    <property type="molecule type" value="Genomic_DNA"/>
</dbReference>
<keyword evidence="1" id="KW-0805">Transcription regulation</keyword>
<dbReference type="SMART" id="SM01043">
    <property type="entry name" value="BTAD"/>
    <property type="match status" value="1"/>
</dbReference>
<reference evidence="6" key="1">
    <citation type="journal article" date="2019" name="Int. J. Syst. Evol. Microbiol.">
        <title>The Global Catalogue of Microorganisms (GCM) 10K type strain sequencing project: providing services to taxonomists for standard genome sequencing and annotation.</title>
        <authorList>
            <consortium name="The Broad Institute Genomics Platform"/>
            <consortium name="The Broad Institute Genome Sequencing Center for Infectious Disease"/>
            <person name="Wu L."/>
            <person name="Ma J."/>
        </authorList>
    </citation>
    <scope>NUCLEOTIDE SEQUENCE [LARGE SCALE GENOMIC DNA]</scope>
    <source>
        <strain evidence="6">CGMCC 1.15399</strain>
    </source>
</reference>
<name>A0ABW4GZA4_9ACTN</name>
<sequence length="219" mass="24232">MDIERIDLHRFRRLVEQARAHHRHRPERAALLAEAVGLWRSSPLDSMAGGWAARVREGLRQQRLGALTDWAEAELELGRYSPVIEHLEELIVRYPMAESLVARLMQALSLAGRGAEALEVYARACRRIDDELGAQPGPELRSLHTAILRGEAVTLAADAPNSVPTLPSVPRPRDVHVSERPQPAQLPAEVPAFACPTPRHASCWSTASGRPGWQPSPKQ</sequence>
<organism evidence="5 6">
    <name type="scientific">Nonomuraea guangzhouensis</name>
    <dbReference type="NCBI Taxonomy" id="1291555"/>
    <lineage>
        <taxon>Bacteria</taxon>
        <taxon>Bacillati</taxon>
        <taxon>Actinomycetota</taxon>
        <taxon>Actinomycetes</taxon>
        <taxon>Streptosporangiales</taxon>
        <taxon>Streptosporangiaceae</taxon>
        <taxon>Nonomuraea</taxon>
    </lineage>
</organism>
<dbReference type="RefSeq" id="WP_219539230.1">
    <property type="nucleotide sequence ID" value="NZ_JAHKRM010000056.1"/>
</dbReference>
<dbReference type="InterPro" id="IPR005158">
    <property type="entry name" value="BTAD"/>
</dbReference>
<protein>
    <submittedName>
        <fullName evidence="5">BTAD domain-containing putative transcriptional regulator</fullName>
    </submittedName>
</protein>
<evidence type="ECO:0000256" key="3">
    <source>
        <dbReference type="SAM" id="MobiDB-lite"/>
    </source>
</evidence>
<keyword evidence="2" id="KW-0804">Transcription</keyword>
<gene>
    <name evidence="5" type="ORF">ACFSJ0_61540</name>
</gene>
<dbReference type="Pfam" id="PF03704">
    <property type="entry name" value="BTAD"/>
    <property type="match status" value="1"/>
</dbReference>
<comment type="caution">
    <text evidence="5">The sequence shown here is derived from an EMBL/GenBank/DDBJ whole genome shotgun (WGS) entry which is preliminary data.</text>
</comment>
<feature type="region of interest" description="Disordered" evidence="3">
    <location>
        <begin position="159"/>
        <end position="219"/>
    </location>
</feature>
<dbReference type="CDD" id="cd15831">
    <property type="entry name" value="BTAD"/>
    <property type="match status" value="1"/>
</dbReference>
<dbReference type="InterPro" id="IPR051677">
    <property type="entry name" value="AfsR-DnrI-RedD_regulator"/>
</dbReference>
<feature type="domain" description="Bacterial transcriptional activator" evidence="4">
    <location>
        <begin position="6"/>
        <end position="148"/>
    </location>
</feature>
<evidence type="ECO:0000256" key="1">
    <source>
        <dbReference type="ARBA" id="ARBA00023015"/>
    </source>
</evidence>
<evidence type="ECO:0000256" key="2">
    <source>
        <dbReference type="ARBA" id="ARBA00023163"/>
    </source>
</evidence>
<proteinExistence type="predicted"/>
<dbReference type="Proteomes" id="UP001597097">
    <property type="component" value="Unassembled WGS sequence"/>
</dbReference>
<evidence type="ECO:0000259" key="4">
    <source>
        <dbReference type="SMART" id="SM01043"/>
    </source>
</evidence>
<dbReference type="PANTHER" id="PTHR35807:SF1">
    <property type="entry name" value="TRANSCRIPTIONAL REGULATOR REDD"/>
    <property type="match status" value="1"/>
</dbReference>
<keyword evidence="6" id="KW-1185">Reference proteome</keyword>
<dbReference type="PANTHER" id="PTHR35807">
    <property type="entry name" value="TRANSCRIPTIONAL REGULATOR REDD-RELATED"/>
    <property type="match status" value="1"/>
</dbReference>
<accession>A0ABW4GZA4</accession>